<proteinExistence type="predicted"/>
<accession>A0AAV2PHZ4</accession>
<dbReference type="InterPro" id="IPR011009">
    <property type="entry name" value="Kinase-like_dom_sf"/>
</dbReference>
<dbReference type="PROSITE" id="PS00108">
    <property type="entry name" value="PROTEIN_KINASE_ST"/>
    <property type="match status" value="1"/>
</dbReference>
<feature type="compositionally biased region" description="Polar residues" evidence="6">
    <location>
        <begin position="782"/>
        <end position="791"/>
    </location>
</feature>
<comment type="caution">
    <text evidence="8">The sequence shown here is derived from an EMBL/GenBank/DDBJ whole genome shotgun (WGS) entry which is preliminary data.</text>
</comment>
<evidence type="ECO:0000256" key="3">
    <source>
        <dbReference type="ARBA" id="ARBA00022741"/>
    </source>
</evidence>
<dbReference type="PANTHER" id="PTHR24342:SF12">
    <property type="entry name" value="DEATH-ASSOCIATED PROTEIN KINASE RELATED"/>
    <property type="match status" value="1"/>
</dbReference>
<evidence type="ECO:0000256" key="4">
    <source>
        <dbReference type="ARBA" id="ARBA00022777"/>
    </source>
</evidence>
<dbReference type="GO" id="GO:0005634">
    <property type="term" value="C:nucleus"/>
    <property type="evidence" value="ECO:0007669"/>
    <property type="project" value="TreeGrafter"/>
</dbReference>
<evidence type="ECO:0000313" key="9">
    <source>
        <dbReference type="Proteomes" id="UP001497623"/>
    </source>
</evidence>
<feature type="compositionally biased region" description="Polar residues" evidence="6">
    <location>
        <begin position="754"/>
        <end position="763"/>
    </location>
</feature>
<keyword evidence="9" id="KW-1185">Reference proteome</keyword>
<evidence type="ECO:0000256" key="1">
    <source>
        <dbReference type="ARBA" id="ARBA00022527"/>
    </source>
</evidence>
<keyword evidence="2" id="KW-0808">Transferase</keyword>
<evidence type="ECO:0000313" key="8">
    <source>
        <dbReference type="EMBL" id="CAL4059351.1"/>
    </source>
</evidence>
<sequence length="1075" mass="121168">MVALRAHSGPSEGLTLHDGDWIVHPDTGMISLTEEAMKNIVNKDSIDKWYIIDPEPIARGQFAAVYHVRHRVSGEEYAAKYASRWRLGVDCTGDIVHEIAVCALLRHHDRTVQLVDVFSTDNSLVLVMEYAAGGDLQTLLDEDLVPYERDVISFTRQLLEGLVGIHDLGIVHLDIKPQNLVLMGEFPACAVKLCDFEISRMLTPGHDVREVLGTPDYVAPEILLYDPITTKTDMWSLGVLTYVLLTGFLPFGGDTDQETFLEISRAELDFPEELFEDISAQAIDFIKSLVVKTPGSRLSAHDCLEHPWMKADMSKPKIPPQILVKIMSPIASPLSTSPFNPPTFNSTHMSSPINIINPPMFPMTSTPAIMTPINTTPTIMTPMSGSPRNIGLPPIHPLSSQRSVGQSSSIHSSTTSLYRVGSRQNLDRLRSMSKSREVLTERLYKSNYKKKMSRSKERLTDGRYSLFSSREKLGSLSSLLQTYEGYPVSNWLNQDNSIYDSSNSVYQPQLPMLEENISGRHYRSWSNIDKIDECCSQLSKKYIYNSRLSINDEFYNNSITNHNNKMSCSPKRKGRRNRENPQNIQDTHNRQRKRKTNNKNTGSCSKNCSRHHHHTEPPKTNPVNRPEKVNQNIGKRPKVKEKPKEKQESLIIEPKRKTSDPEAQRAKEKRLAQARGSTPVKRRGSVSHVEQRIQERHDRQQEKQLLEKKVKLERRASMPKNLLSTRRKDSLEEKEKEKAIQLDRNKKNIDKSKNTNIGIQRSRSVSPCKCPKPIKKKQPSSTNASPASSLESVKEISDIKRVNVKREKNREFNKVVKSGNKRHHSSSAKLEKKSDVDEAYVSLEEHIDDGIFSRSESMDSTMTMESDLTLKAINSSSDSLESTLVTLHITDIDKSQESVVIPEILTNIHRKNIKNNVEPPKNTTEDVAAENIAELTVITEEEEEALKGSWFARSVSTSSDIGSMVSESSEGDKDNNSDTKSQQSDVAASKNWKIRGRSMSIQPGSTFAIDHKRLTRSTSVNSVLSLPCTLNSIAMPWVEMCEGSVGRAIESFKLAPKDMTLAGRILLTRQKTFHN</sequence>
<dbReference type="Gene3D" id="1.10.510.10">
    <property type="entry name" value="Transferase(Phosphotransferase) domain 1"/>
    <property type="match status" value="1"/>
</dbReference>
<dbReference type="SUPFAM" id="SSF56112">
    <property type="entry name" value="Protein kinase-like (PK-like)"/>
    <property type="match status" value="1"/>
</dbReference>
<dbReference type="InterPro" id="IPR008271">
    <property type="entry name" value="Ser/Thr_kinase_AS"/>
</dbReference>
<dbReference type="AlphaFoldDB" id="A0AAV2PHZ4"/>
<feature type="compositionally biased region" description="Polar residues" evidence="6">
    <location>
        <begin position="557"/>
        <end position="567"/>
    </location>
</feature>
<gene>
    <name evidence="8" type="ORF">MNOR_LOCUS473</name>
</gene>
<feature type="region of interest" description="Disordered" evidence="6">
    <location>
        <begin position="557"/>
        <end position="791"/>
    </location>
</feature>
<dbReference type="PANTHER" id="PTHR24342">
    <property type="entry name" value="SERINE/THREONINE-PROTEIN KINASE 17"/>
    <property type="match status" value="1"/>
</dbReference>
<feature type="non-terminal residue" evidence="8">
    <location>
        <position position="1075"/>
    </location>
</feature>
<dbReference type="PROSITE" id="PS50011">
    <property type="entry name" value="PROTEIN_KINASE_DOM"/>
    <property type="match status" value="1"/>
</dbReference>
<dbReference type="Proteomes" id="UP001497623">
    <property type="component" value="Unassembled WGS sequence"/>
</dbReference>
<reference evidence="8 9" key="1">
    <citation type="submission" date="2024-05" db="EMBL/GenBank/DDBJ databases">
        <authorList>
            <person name="Wallberg A."/>
        </authorList>
    </citation>
    <scope>NUCLEOTIDE SEQUENCE [LARGE SCALE GENOMIC DNA]</scope>
</reference>
<keyword evidence="5" id="KW-0067">ATP-binding</keyword>
<keyword evidence="4" id="KW-0418">Kinase</keyword>
<dbReference type="GO" id="GO:0005524">
    <property type="term" value="F:ATP binding"/>
    <property type="evidence" value="ECO:0007669"/>
    <property type="project" value="UniProtKB-KW"/>
</dbReference>
<dbReference type="GO" id="GO:0035556">
    <property type="term" value="P:intracellular signal transduction"/>
    <property type="evidence" value="ECO:0007669"/>
    <property type="project" value="TreeGrafter"/>
</dbReference>
<keyword evidence="1" id="KW-0723">Serine/threonine-protein kinase</keyword>
<evidence type="ECO:0000256" key="2">
    <source>
        <dbReference type="ARBA" id="ARBA00022679"/>
    </source>
</evidence>
<dbReference type="SMART" id="SM00220">
    <property type="entry name" value="S_TKc"/>
    <property type="match status" value="1"/>
</dbReference>
<organism evidence="8 9">
    <name type="scientific">Meganyctiphanes norvegica</name>
    <name type="common">Northern krill</name>
    <name type="synonym">Thysanopoda norvegica</name>
    <dbReference type="NCBI Taxonomy" id="48144"/>
    <lineage>
        <taxon>Eukaryota</taxon>
        <taxon>Metazoa</taxon>
        <taxon>Ecdysozoa</taxon>
        <taxon>Arthropoda</taxon>
        <taxon>Crustacea</taxon>
        <taxon>Multicrustacea</taxon>
        <taxon>Malacostraca</taxon>
        <taxon>Eumalacostraca</taxon>
        <taxon>Eucarida</taxon>
        <taxon>Euphausiacea</taxon>
        <taxon>Euphausiidae</taxon>
        <taxon>Meganyctiphanes</taxon>
    </lineage>
</organism>
<name>A0AAV2PHZ4_MEGNR</name>
<feature type="region of interest" description="Disordered" evidence="6">
    <location>
        <begin position="961"/>
        <end position="989"/>
    </location>
</feature>
<feature type="compositionally biased region" description="Basic and acidic residues" evidence="6">
    <location>
        <begin position="689"/>
        <end position="716"/>
    </location>
</feature>
<evidence type="ECO:0000256" key="5">
    <source>
        <dbReference type="ARBA" id="ARBA00022840"/>
    </source>
</evidence>
<dbReference type="Pfam" id="PF00069">
    <property type="entry name" value="Pkinase"/>
    <property type="match status" value="1"/>
</dbReference>
<feature type="domain" description="Protein kinase" evidence="7">
    <location>
        <begin position="51"/>
        <end position="309"/>
    </location>
</feature>
<dbReference type="EMBL" id="CAXKWB010000103">
    <property type="protein sequence ID" value="CAL4059351.1"/>
    <property type="molecule type" value="Genomic_DNA"/>
</dbReference>
<dbReference type="GO" id="GO:0043065">
    <property type="term" value="P:positive regulation of apoptotic process"/>
    <property type="evidence" value="ECO:0007669"/>
    <property type="project" value="TreeGrafter"/>
</dbReference>
<evidence type="ECO:0000259" key="7">
    <source>
        <dbReference type="PROSITE" id="PS50011"/>
    </source>
</evidence>
<feature type="compositionally biased region" description="Basic and acidic residues" evidence="6">
    <location>
        <begin position="726"/>
        <end position="753"/>
    </location>
</feature>
<keyword evidence="3" id="KW-0547">Nucleotide-binding</keyword>
<evidence type="ECO:0000256" key="6">
    <source>
        <dbReference type="SAM" id="MobiDB-lite"/>
    </source>
</evidence>
<dbReference type="Gene3D" id="3.30.200.20">
    <property type="entry name" value="Phosphorylase Kinase, domain 1"/>
    <property type="match status" value="1"/>
</dbReference>
<protein>
    <recommendedName>
        <fullName evidence="7">Protein kinase domain-containing protein</fullName>
    </recommendedName>
</protein>
<dbReference type="InterPro" id="IPR000719">
    <property type="entry name" value="Prot_kinase_dom"/>
</dbReference>
<dbReference type="GO" id="GO:0004674">
    <property type="term" value="F:protein serine/threonine kinase activity"/>
    <property type="evidence" value="ECO:0007669"/>
    <property type="project" value="UniProtKB-KW"/>
</dbReference>
<feature type="compositionally biased region" description="Basic and acidic residues" evidence="6">
    <location>
        <begin position="640"/>
        <end position="671"/>
    </location>
</feature>